<dbReference type="AlphaFoldDB" id="A0A5Y7DEV2"/>
<proteinExistence type="predicted"/>
<evidence type="ECO:0000313" key="3">
    <source>
        <dbReference type="EMBL" id="ECK9990591.1"/>
    </source>
</evidence>
<name>A0A5Y7DEV2_CAMCO</name>
<dbReference type="EMBL" id="AACHVJ010000001">
    <property type="protein sequence ID" value="EAK6316050.1"/>
    <property type="molecule type" value="Genomic_DNA"/>
</dbReference>
<gene>
    <name evidence="1" type="ORF">B6566_00840</name>
    <name evidence="2" type="ORF">FDN81_04015</name>
    <name evidence="3" type="ORF">FJM45_08455</name>
</gene>
<evidence type="ECO:0000313" key="2">
    <source>
        <dbReference type="EMBL" id="EAL2166503.1"/>
    </source>
</evidence>
<evidence type="ECO:0000313" key="1">
    <source>
        <dbReference type="EMBL" id="EAK6316050.1"/>
    </source>
</evidence>
<comment type="caution">
    <text evidence="3">The sequence shown here is derived from an EMBL/GenBank/DDBJ whole genome shotgun (WGS) entry which is preliminary data.</text>
</comment>
<accession>A0A5Y7DEV2</accession>
<dbReference type="EMBL" id="AACMMH010000005">
    <property type="protein sequence ID" value="EAL2166503.1"/>
    <property type="molecule type" value="Genomic_DNA"/>
</dbReference>
<organism evidence="3">
    <name type="scientific">Campylobacter coli</name>
    <dbReference type="NCBI Taxonomy" id="195"/>
    <lineage>
        <taxon>Bacteria</taxon>
        <taxon>Pseudomonadati</taxon>
        <taxon>Campylobacterota</taxon>
        <taxon>Epsilonproteobacteria</taxon>
        <taxon>Campylobacterales</taxon>
        <taxon>Campylobacteraceae</taxon>
        <taxon>Campylobacter</taxon>
    </lineage>
</organism>
<reference evidence="3" key="1">
    <citation type="submission" date="2019-06" db="EMBL/GenBank/DDBJ databases">
        <authorList>
            <consortium name="NARMS: The National Antimicrobial Resistance Monitoring System"/>
        </authorList>
    </citation>
    <scope>NUCLEOTIDE SEQUENCE</scope>
    <source>
        <strain evidence="1">CVM N56302</strain>
        <strain evidence="2">FSIS11920711</strain>
        <strain evidence="3">FSIS21924625</strain>
    </source>
</reference>
<protein>
    <submittedName>
        <fullName evidence="3">Uncharacterized protein</fullName>
    </submittedName>
</protein>
<dbReference type="RefSeq" id="WP_139876124.1">
    <property type="nucleotide sequence ID" value="NZ_CP172384.1"/>
</dbReference>
<sequence length="270" mass="31995">MQTQSFKNIFVEYIKYLEIDLANSLINKTKFARNVVFLNNIKNIFLNLLNPLYIKSEEYQKRFDNLKQQINKFQLKATNKIQINDELLVKLELIEKYIVSNSKFKIICKEFYNSSKYFSDAFMNYIDKKEFKDFLPQQDDSENGNIEEKVFVQSLLEFNNALSHLIISISSDSEAIQQKNIHSAINHLYRATLDNYKIIIRFTIGKISNEDIVTSFLSIRKQEFLLLGQDLKDKNINFYSPNNKKYEEKNIIQAYQELYKAIDEILEHQS</sequence>
<dbReference type="EMBL" id="AAJEIL010000041">
    <property type="protein sequence ID" value="ECK9990591.1"/>
    <property type="molecule type" value="Genomic_DNA"/>
</dbReference>